<sequence length="149" mass="16590">MTKQGSKAPAILRRKSVEERTGLSRSTIYQRICQGKFPRQVGLGGQRIVGWVESEIDRWIEERIEESKQTVSAPTDVPATNNRGSDTKALPQSYIDCFSEPVLLTGYDQSTILSHLRDCPDCQEYLTKGACPAFLNVLLPMLGCNLAKD</sequence>
<evidence type="ECO:0000256" key="1">
    <source>
        <dbReference type="SAM" id="MobiDB-lite"/>
    </source>
</evidence>
<dbReference type="PANTHER" id="PTHR36154">
    <property type="entry name" value="DNA-BINDING TRANSCRIPTIONAL ACTIVATOR ALPA"/>
    <property type="match status" value="1"/>
</dbReference>
<dbReference type="Pfam" id="PF05930">
    <property type="entry name" value="Phage_AlpA"/>
    <property type="match status" value="1"/>
</dbReference>
<keyword evidence="3" id="KW-1185">Reference proteome</keyword>
<dbReference type="RefSeq" id="WP_163964776.1">
    <property type="nucleotide sequence ID" value="NZ_JAAIVB010000051.1"/>
</dbReference>
<feature type="compositionally biased region" description="Polar residues" evidence="1">
    <location>
        <begin position="69"/>
        <end position="84"/>
    </location>
</feature>
<comment type="caution">
    <text evidence="2">The sequence shown here is derived from an EMBL/GenBank/DDBJ whole genome shotgun (WGS) entry which is preliminary data.</text>
</comment>
<dbReference type="InterPro" id="IPR052931">
    <property type="entry name" value="Prophage_regulatory_activator"/>
</dbReference>
<name>A0A6B3SSZ5_9BURK</name>
<proteinExistence type="predicted"/>
<gene>
    <name evidence="2" type="ORF">G3574_15350</name>
</gene>
<dbReference type="InterPro" id="IPR010260">
    <property type="entry name" value="AlpA"/>
</dbReference>
<organism evidence="2 3">
    <name type="scientific">Noviherbaspirillum galbum</name>
    <dbReference type="NCBI Taxonomy" id="2709383"/>
    <lineage>
        <taxon>Bacteria</taxon>
        <taxon>Pseudomonadati</taxon>
        <taxon>Pseudomonadota</taxon>
        <taxon>Betaproteobacteria</taxon>
        <taxon>Burkholderiales</taxon>
        <taxon>Oxalobacteraceae</taxon>
        <taxon>Noviherbaspirillum</taxon>
    </lineage>
</organism>
<feature type="region of interest" description="Disordered" evidence="1">
    <location>
        <begin position="66"/>
        <end position="86"/>
    </location>
</feature>
<dbReference type="AlphaFoldDB" id="A0A6B3SSZ5"/>
<dbReference type="Proteomes" id="UP000482155">
    <property type="component" value="Unassembled WGS sequence"/>
</dbReference>
<evidence type="ECO:0000313" key="3">
    <source>
        <dbReference type="Proteomes" id="UP000482155"/>
    </source>
</evidence>
<dbReference type="PANTHER" id="PTHR36154:SF1">
    <property type="entry name" value="DNA-BINDING TRANSCRIPTIONAL ACTIVATOR ALPA"/>
    <property type="match status" value="1"/>
</dbReference>
<dbReference type="Gene3D" id="1.10.238.160">
    <property type="match status" value="1"/>
</dbReference>
<accession>A0A6B3SSZ5</accession>
<dbReference type="EMBL" id="JAAIVB010000051">
    <property type="protein sequence ID" value="NEX62465.1"/>
    <property type="molecule type" value="Genomic_DNA"/>
</dbReference>
<reference evidence="2 3" key="1">
    <citation type="submission" date="2020-02" db="EMBL/GenBank/DDBJ databases">
        <authorList>
            <person name="Kim M.K."/>
        </authorList>
    </citation>
    <scope>NUCLEOTIDE SEQUENCE [LARGE SCALE GENOMIC DNA]</scope>
    <source>
        <strain evidence="2 3">17J57-3</strain>
    </source>
</reference>
<protein>
    <submittedName>
        <fullName evidence="2">AlpA family transcriptional regulator</fullName>
    </submittedName>
</protein>
<evidence type="ECO:0000313" key="2">
    <source>
        <dbReference type="EMBL" id="NEX62465.1"/>
    </source>
</evidence>